<feature type="compositionally biased region" description="Basic and acidic residues" evidence="1">
    <location>
        <begin position="566"/>
        <end position="575"/>
    </location>
</feature>
<evidence type="ECO:0000313" key="3">
    <source>
        <dbReference type="EMBL" id="MYL50249.1"/>
    </source>
</evidence>
<dbReference type="OrthoDB" id="2240714at2"/>
<dbReference type="InterPro" id="IPR007119">
    <property type="entry name" value="Phage_tail_spike_N"/>
</dbReference>
<dbReference type="GO" id="GO:0005615">
    <property type="term" value="C:extracellular space"/>
    <property type="evidence" value="ECO:0007669"/>
    <property type="project" value="TreeGrafter"/>
</dbReference>
<dbReference type="PANTHER" id="PTHR24023:SF1082">
    <property type="entry name" value="COLLAGEN TRIPLE HELIX REPEAT"/>
    <property type="match status" value="1"/>
</dbReference>
<evidence type="ECO:0000256" key="1">
    <source>
        <dbReference type="SAM" id="MobiDB-lite"/>
    </source>
</evidence>
<feature type="region of interest" description="Disordered" evidence="1">
    <location>
        <begin position="638"/>
        <end position="671"/>
    </location>
</feature>
<feature type="region of interest" description="Disordered" evidence="1">
    <location>
        <begin position="565"/>
        <end position="608"/>
    </location>
</feature>
<dbReference type="GO" id="GO:0031012">
    <property type="term" value="C:extracellular matrix"/>
    <property type="evidence" value="ECO:0007669"/>
    <property type="project" value="TreeGrafter"/>
</dbReference>
<accession>A0A845E7U7</accession>
<feature type="compositionally biased region" description="Polar residues" evidence="1">
    <location>
        <begin position="711"/>
        <end position="720"/>
    </location>
</feature>
<dbReference type="Pfam" id="PF01391">
    <property type="entry name" value="Collagen"/>
    <property type="match status" value="1"/>
</dbReference>
<comment type="caution">
    <text evidence="3">The sequence shown here is derived from an EMBL/GenBank/DDBJ whole genome shotgun (WGS) entry which is preliminary data.</text>
</comment>
<name>A0A845E7U7_9BACI</name>
<dbReference type="PANTHER" id="PTHR24023">
    <property type="entry name" value="COLLAGEN ALPHA"/>
    <property type="match status" value="1"/>
</dbReference>
<dbReference type="Pfam" id="PF06605">
    <property type="entry name" value="Prophage_tail"/>
    <property type="match status" value="1"/>
</dbReference>
<dbReference type="InterPro" id="IPR008160">
    <property type="entry name" value="Collagen"/>
</dbReference>
<evidence type="ECO:0000259" key="2">
    <source>
        <dbReference type="Pfam" id="PF06605"/>
    </source>
</evidence>
<gene>
    <name evidence="3" type="ORF">GLV98_12195</name>
</gene>
<feature type="domain" description="Tail spike" evidence="2">
    <location>
        <begin position="104"/>
        <end position="345"/>
    </location>
</feature>
<dbReference type="Gene3D" id="1.20.5.320">
    <property type="entry name" value="6-Phosphogluconate Dehydrogenase, domain 3"/>
    <property type="match status" value="2"/>
</dbReference>
<sequence length="1246" mass="136454">MAKRGNAQIIVRDMKSTDILDIVSNRKRVNFWKAYHERALENNEETFSFHTHTNGTSSQHFQKRNRLMILDQGNRYREFIIRNVKQNRREKQVYSVASFTEIKRSKPIMPGTYVGATLNSMLDVALAGTGWTRGRTEYAGTKEFVIEDVLTPLQLIRKIEDEFDRELDFYIETDDGNAITARKVDAVEKVEQWRGREISSGKDLIHAEYEETNADVVTALIGLGPKREDGSRIIVEELNESARQIWGTNGDHEWDVYEVQSDDTEITEGDVRKLTKQELEKRIAAKLQYTVEGADLEYILGRSHEKIRLGDQLWIKVTEFNPVLYLKARVIKERYPIDNPSQKTYVLGEYVKYSRETINDLKHFFQKQLINKSRIVYSESAPLDKGVIWIDTSNPDQDLWKRWDQDKGKWMTGPGGPQGPQGPRGLQGIQGEKGDMGIQGEPGEDGKSSYTHIAYADSSDGQVNFSVSNSARSYIGMYVDTTPLDSTDPSDYAWSEIKGEKGDQGIPGPKGEEGQTPYFHTAWADSPDGSVNFSTTDAASREYIGTYTDYTQADSTEYTDYTWTRIKGDKGDKGDTGPQGPQGERGLQGPEGDQGIQGPKGDDGTSSYTHIAYADSADGTVNFSTSNPDRDYIGMYVDSSPTDSTSPSRYNWTRTKGLKGDQGIPGNTGDDGKTSYLHIAYAMNADGSSGFSTSDSTGKTHIGQYTDYISADSSDPSRYTWTKIKGEKGDTGSQGPEGPKGNTGDAGPQGPKGDTGSQGPKGERGPQGPNVVDGNTSFGNGFETVGNNGYATVSIPASSGSQWMRIARLAGGGRAHARFILRDTTSGHHGIAVFEAGVHYSKNPYINLTAYGQYSSTGFTNARIVYGDTYDDAYLEVYVTNDSSRTQTLSFWMTDNIQQPGWTGQNWIAEGVPSGFSTFSRGLTADDATQGTIDLWRAPNTLEIDGANLRAKTVTANSILVNDLSSISADLGTVTAGNLTTNTFIDVGTNLSVGDTIVMGSAGDTGTKDILFFYDEDARPEGSIGNVLYTYIHASRSSGGSESVEVAAKDGLDLWGGEKVRINGGQLVIGDIGGLNDLIVTSDTINIDSPVTGLSGRLNVSGPIDTQGDVYFTNNALVSAGTGSNTDHIWHDDGENAWHIVSDGDYKSRGNTKLVVGEVVTTGTETGFCGIGAYSPYTSVGNMLAGYVVQFRCKKDYVPSSVSLSTRSTYGTYEYTADITEDGFWFYIKNDNTSTNYKYWRGNYTV</sequence>
<evidence type="ECO:0000313" key="4">
    <source>
        <dbReference type="Proteomes" id="UP000447393"/>
    </source>
</evidence>
<organism evidence="3 4">
    <name type="scientific">Halobacillus litoralis</name>
    <dbReference type="NCBI Taxonomy" id="45668"/>
    <lineage>
        <taxon>Bacteria</taxon>
        <taxon>Bacillati</taxon>
        <taxon>Bacillota</taxon>
        <taxon>Bacilli</taxon>
        <taxon>Bacillales</taxon>
        <taxon>Bacillaceae</taxon>
        <taxon>Halobacillus</taxon>
    </lineage>
</organism>
<feature type="compositionally biased region" description="Low complexity" evidence="1">
    <location>
        <begin position="638"/>
        <end position="648"/>
    </location>
</feature>
<dbReference type="AlphaFoldDB" id="A0A845E7U7"/>
<dbReference type="RefSeq" id="WP_160915537.1">
    <property type="nucleotide sequence ID" value="NZ_WMEZ01000004.1"/>
</dbReference>
<proteinExistence type="predicted"/>
<reference evidence="3 4" key="1">
    <citation type="submission" date="2019-11" db="EMBL/GenBank/DDBJ databases">
        <title>Genome sequences of 17 halophilic strains isolated from different environments.</title>
        <authorList>
            <person name="Furrow R.E."/>
        </authorList>
    </citation>
    <scope>NUCLEOTIDE SEQUENCE [LARGE SCALE GENOMIC DNA]</scope>
    <source>
        <strain evidence="3 4">22505_10_Sand</strain>
    </source>
</reference>
<dbReference type="EMBL" id="WMEZ01000004">
    <property type="protein sequence ID" value="MYL50249.1"/>
    <property type="molecule type" value="Genomic_DNA"/>
</dbReference>
<dbReference type="InterPro" id="IPR050149">
    <property type="entry name" value="Collagen_superfamily"/>
</dbReference>
<feature type="region of interest" description="Disordered" evidence="1">
    <location>
        <begin position="708"/>
        <end position="779"/>
    </location>
</feature>
<dbReference type="InterPro" id="IPR010572">
    <property type="entry name" value="Tail_dom"/>
</dbReference>
<protein>
    <recommendedName>
        <fullName evidence="2">Tail spike domain-containing protein</fullName>
    </recommendedName>
</protein>
<dbReference type="Proteomes" id="UP000447393">
    <property type="component" value="Unassembled WGS sequence"/>
</dbReference>
<dbReference type="NCBIfam" id="TIGR01665">
    <property type="entry name" value="put_anti_recept"/>
    <property type="match status" value="1"/>
</dbReference>